<evidence type="ECO:0000313" key="1">
    <source>
        <dbReference type="EMBL" id="GAG02649.1"/>
    </source>
</evidence>
<dbReference type="EMBL" id="BARS01025307">
    <property type="protein sequence ID" value="GAG02649.1"/>
    <property type="molecule type" value="Genomic_DNA"/>
</dbReference>
<dbReference type="InterPro" id="IPR008930">
    <property type="entry name" value="Terpenoid_cyclase/PrenylTrfase"/>
</dbReference>
<accession>X0U9Y8</accession>
<dbReference type="Gene3D" id="1.50.10.20">
    <property type="match status" value="1"/>
</dbReference>
<dbReference type="SUPFAM" id="SSF48239">
    <property type="entry name" value="Terpenoid cyclases/Protein prenyltransferases"/>
    <property type="match status" value="1"/>
</dbReference>
<feature type="non-terminal residue" evidence="1">
    <location>
        <position position="267"/>
    </location>
</feature>
<dbReference type="AlphaFoldDB" id="X0U9Y8"/>
<sequence length="267" mass="28555">SSALSTATASWALHVVERDRGPGPFSALIQPGLDWLTRHQNHDGGWGDTVLSASNLSTSLLAWSALAASDGRDAHRRAAGRAEAYLVQQAGGLEPQHLADAVVAAYGQDRTFSAPILMMAAQAGRLGPGREAWRHVRALPFELATLPPSWWKRLRLPVVSYALPALIAVGQARFRQAPPRCPLRRLLRRAAVGPTLRKLETLQPPGGGFLDATPLTSFVAMALAAAGQAHGEVAGRCIDFLARSVRDDGSWPIDTNLATWVTTLATN</sequence>
<comment type="caution">
    <text evidence="1">The sequence shown here is derived from an EMBL/GenBank/DDBJ whole genome shotgun (WGS) entry which is preliminary data.</text>
</comment>
<organism evidence="1">
    <name type="scientific">marine sediment metagenome</name>
    <dbReference type="NCBI Taxonomy" id="412755"/>
    <lineage>
        <taxon>unclassified sequences</taxon>
        <taxon>metagenomes</taxon>
        <taxon>ecological metagenomes</taxon>
    </lineage>
</organism>
<reference evidence="1" key="1">
    <citation type="journal article" date="2014" name="Front. Microbiol.">
        <title>High frequency of phylogenetically diverse reductive dehalogenase-homologous genes in deep subseafloor sedimentary metagenomes.</title>
        <authorList>
            <person name="Kawai M."/>
            <person name="Futagami T."/>
            <person name="Toyoda A."/>
            <person name="Takaki Y."/>
            <person name="Nishi S."/>
            <person name="Hori S."/>
            <person name="Arai W."/>
            <person name="Tsubouchi T."/>
            <person name="Morono Y."/>
            <person name="Uchiyama I."/>
            <person name="Ito T."/>
            <person name="Fujiyama A."/>
            <person name="Inagaki F."/>
            <person name="Takami H."/>
        </authorList>
    </citation>
    <scope>NUCLEOTIDE SEQUENCE</scope>
    <source>
        <strain evidence="1">Expedition CK06-06</strain>
    </source>
</reference>
<feature type="non-terminal residue" evidence="1">
    <location>
        <position position="1"/>
    </location>
</feature>
<gene>
    <name evidence="1" type="ORF">S01H1_40013</name>
</gene>
<protein>
    <recommendedName>
        <fullName evidence="2">Squalene cyclase C-terminal domain-containing protein</fullName>
    </recommendedName>
</protein>
<name>X0U9Y8_9ZZZZ</name>
<evidence type="ECO:0008006" key="2">
    <source>
        <dbReference type="Google" id="ProtNLM"/>
    </source>
</evidence>
<proteinExistence type="predicted"/>